<name>A0A5J5F033_9PEZI</name>
<comment type="similarity">
    <text evidence="1">Belongs to the FPG family.</text>
</comment>
<dbReference type="AlphaFoldDB" id="A0A5J5F033"/>
<dbReference type="FunFam" id="1.10.8.50:FF:000009">
    <property type="entry name" value="Formamidopyrimidine-DNA glycosylase"/>
    <property type="match status" value="1"/>
</dbReference>
<organism evidence="4 5">
    <name type="scientific">Sphaerosporella brunnea</name>
    <dbReference type="NCBI Taxonomy" id="1250544"/>
    <lineage>
        <taxon>Eukaryota</taxon>
        <taxon>Fungi</taxon>
        <taxon>Dikarya</taxon>
        <taxon>Ascomycota</taxon>
        <taxon>Pezizomycotina</taxon>
        <taxon>Pezizomycetes</taxon>
        <taxon>Pezizales</taxon>
        <taxon>Pyronemataceae</taxon>
        <taxon>Sphaerosporella</taxon>
    </lineage>
</organism>
<dbReference type="Gene3D" id="1.10.8.50">
    <property type="match status" value="1"/>
</dbReference>
<dbReference type="PANTHER" id="PTHR22993:SF9">
    <property type="entry name" value="FORMAMIDOPYRIMIDINE-DNA GLYCOSYLASE"/>
    <property type="match status" value="1"/>
</dbReference>
<sequence length="276" mass="31677">MTGWIHIKDDPMSHYRAAEKPEEMEWPPKYHKFVFKLQDSNNEIALCDVRRLARIRLIEHDGNDLRNVSPLKENGPDPVQEPISLAWLQMQLKARKVPIKAWLLDQARIAGIGNWVGDEILYHARLHPESYTNHLDESHVAELHKALLEVTRIAVETDADSSKFPDNWLMLHRWGKGNKSQENKLPTGEKVEFVTVGGRTSAYIPTLQKKVGSSKEASKPQKSTKRKNAKETEEDEVAEEAAENPPFRRPHSRQAKNALTKPLTPIKEKSRKRRRG</sequence>
<comment type="caution">
    <text evidence="4">The sequence shown here is derived from an EMBL/GenBank/DDBJ whole genome shotgun (WGS) entry which is preliminary data.</text>
</comment>
<evidence type="ECO:0000259" key="3">
    <source>
        <dbReference type="SMART" id="SM01232"/>
    </source>
</evidence>
<reference evidence="4 5" key="1">
    <citation type="submission" date="2019-09" db="EMBL/GenBank/DDBJ databases">
        <title>Draft genome of the ectomycorrhizal ascomycete Sphaerosporella brunnea.</title>
        <authorList>
            <consortium name="DOE Joint Genome Institute"/>
            <person name="Benucci G.M."/>
            <person name="Marozzi G."/>
            <person name="Antonielli L."/>
            <person name="Sanchez S."/>
            <person name="Marco P."/>
            <person name="Wang X."/>
            <person name="Falini L.B."/>
            <person name="Barry K."/>
            <person name="Haridas S."/>
            <person name="Lipzen A."/>
            <person name="Labutti K."/>
            <person name="Grigoriev I.V."/>
            <person name="Murat C."/>
            <person name="Martin F."/>
            <person name="Albertini E."/>
            <person name="Donnini D."/>
            <person name="Bonito G."/>
        </authorList>
    </citation>
    <scope>NUCLEOTIDE SEQUENCE [LARGE SCALE GENOMIC DNA]</scope>
    <source>
        <strain evidence="4 5">Sb_GMNB300</strain>
    </source>
</reference>
<dbReference type="GO" id="GO:0003906">
    <property type="term" value="F:DNA-(apurinic or apyrimidinic site) endonuclease activity"/>
    <property type="evidence" value="ECO:0007669"/>
    <property type="project" value="InterPro"/>
</dbReference>
<keyword evidence="5" id="KW-1185">Reference proteome</keyword>
<dbReference type="Pfam" id="PF06831">
    <property type="entry name" value="H2TH"/>
    <property type="match status" value="1"/>
</dbReference>
<dbReference type="GO" id="GO:0019104">
    <property type="term" value="F:DNA N-glycosylase activity"/>
    <property type="evidence" value="ECO:0007669"/>
    <property type="project" value="TreeGrafter"/>
</dbReference>
<feature type="compositionally biased region" description="Acidic residues" evidence="2">
    <location>
        <begin position="232"/>
        <end position="242"/>
    </location>
</feature>
<dbReference type="Proteomes" id="UP000326924">
    <property type="component" value="Unassembled WGS sequence"/>
</dbReference>
<evidence type="ECO:0000313" key="4">
    <source>
        <dbReference type="EMBL" id="KAA8909160.1"/>
    </source>
</evidence>
<feature type="domain" description="Formamidopyrimidine-DNA glycosylase H2TH DNA-binding" evidence="3">
    <location>
        <begin position="74"/>
        <end position="166"/>
    </location>
</feature>
<gene>
    <name evidence="4" type="ORF">FN846DRAFT_943035</name>
</gene>
<feature type="region of interest" description="Disordered" evidence="2">
    <location>
        <begin position="205"/>
        <end position="276"/>
    </location>
</feature>
<dbReference type="GO" id="GO:0006284">
    <property type="term" value="P:base-excision repair"/>
    <property type="evidence" value="ECO:0007669"/>
    <property type="project" value="InterPro"/>
</dbReference>
<evidence type="ECO:0000256" key="1">
    <source>
        <dbReference type="ARBA" id="ARBA00009409"/>
    </source>
</evidence>
<dbReference type="InterPro" id="IPR035937">
    <property type="entry name" value="FPG_N"/>
</dbReference>
<protein>
    <recommendedName>
        <fullName evidence="3">Formamidopyrimidine-DNA glycosylase H2TH DNA-binding domain-containing protein</fullName>
    </recommendedName>
</protein>
<proteinExistence type="inferred from homology"/>
<dbReference type="InterPro" id="IPR010979">
    <property type="entry name" value="Ribosomal_uS13-like_H2TH"/>
</dbReference>
<accession>A0A5J5F033</accession>
<dbReference type="InterPro" id="IPR015886">
    <property type="entry name" value="H2TH_FPG"/>
</dbReference>
<dbReference type="GO" id="GO:0008270">
    <property type="term" value="F:zinc ion binding"/>
    <property type="evidence" value="ECO:0007669"/>
    <property type="project" value="InterPro"/>
</dbReference>
<dbReference type="SMART" id="SM01232">
    <property type="entry name" value="H2TH"/>
    <property type="match status" value="1"/>
</dbReference>
<dbReference type="SUPFAM" id="SSF46946">
    <property type="entry name" value="S13-like H2TH domain"/>
    <property type="match status" value="1"/>
</dbReference>
<dbReference type="InParanoid" id="A0A5J5F033"/>
<dbReference type="GO" id="GO:0005634">
    <property type="term" value="C:nucleus"/>
    <property type="evidence" value="ECO:0007669"/>
    <property type="project" value="TreeGrafter"/>
</dbReference>
<dbReference type="OrthoDB" id="444592at2759"/>
<dbReference type="Gene3D" id="3.20.190.10">
    <property type="entry name" value="MutM-like, N-terminal"/>
    <property type="match status" value="1"/>
</dbReference>
<dbReference type="GO" id="GO:0003684">
    <property type="term" value="F:damaged DNA binding"/>
    <property type="evidence" value="ECO:0007669"/>
    <property type="project" value="InterPro"/>
</dbReference>
<dbReference type="PANTHER" id="PTHR22993">
    <property type="entry name" value="FORMAMIDOPYRIMIDINE-DNA GLYCOSYLASE"/>
    <property type="match status" value="1"/>
</dbReference>
<evidence type="ECO:0000313" key="5">
    <source>
        <dbReference type="Proteomes" id="UP000326924"/>
    </source>
</evidence>
<dbReference type="EMBL" id="VXIS01000060">
    <property type="protein sequence ID" value="KAA8909160.1"/>
    <property type="molecule type" value="Genomic_DNA"/>
</dbReference>
<evidence type="ECO:0000256" key="2">
    <source>
        <dbReference type="SAM" id="MobiDB-lite"/>
    </source>
</evidence>